<dbReference type="EMBL" id="JBHFFA010000006">
    <property type="protein sequence ID" value="KAL2621394.1"/>
    <property type="molecule type" value="Genomic_DNA"/>
</dbReference>
<reference evidence="1 2" key="1">
    <citation type="submission" date="2024-09" db="EMBL/GenBank/DDBJ databases">
        <title>Chromosome-scale assembly of Riccia fluitans.</title>
        <authorList>
            <person name="Paukszto L."/>
            <person name="Sawicki J."/>
            <person name="Karawczyk K."/>
            <person name="Piernik-Szablinska J."/>
            <person name="Szczecinska M."/>
            <person name="Mazdziarz M."/>
        </authorList>
    </citation>
    <scope>NUCLEOTIDE SEQUENCE [LARGE SCALE GENOMIC DNA]</scope>
    <source>
        <strain evidence="1">Rf_01</strain>
        <tissue evidence="1">Aerial parts of the thallus</tissue>
    </source>
</reference>
<evidence type="ECO:0000313" key="2">
    <source>
        <dbReference type="Proteomes" id="UP001605036"/>
    </source>
</evidence>
<sequence length="161" mass="18426">MFSDDPSEGFFPATKSFVRIKQKSGDPPISHVRLNCFNPGASGKQLVQISEPIEPGEMFELFPDDSVSFQCSFIWVGFGGLVGTQNFLVFSTRTKEFSCCQFSFYCRICLWTFDHQGFELYNNSTKSYVHVHNWIFEQKKSVTRDPLFGRKRFARITGAST</sequence>
<organism evidence="1 2">
    <name type="scientific">Riccia fluitans</name>
    <dbReference type="NCBI Taxonomy" id="41844"/>
    <lineage>
        <taxon>Eukaryota</taxon>
        <taxon>Viridiplantae</taxon>
        <taxon>Streptophyta</taxon>
        <taxon>Embryophyta</taxon>
        <taxon>Marchantiophyta</taxon>
        <taxon>Marchantiopsida</taxon>
        <taxon>Marchantiidae</taxon>
        <taxon>Marchantiales</taxon>
        <taxon>Ricciaceae</taxon>
        <taxon>Riccia</taxon>
    </lineage>
</organism>
<gene>
    <name evidence="1" type="ORF">R1flu_001599</name>
</gene>
<protein>
    <recommendedName>
        <fullName evidence="3">S-protein homolog</fullName>
    </recommendedName>
</protein>
<dbReference type="AlphaFoldDB" id="A0ABD1Y7P8"/>
<evidence type="ECO:0000313" key="1">
    <source>
        <dbReference type="EMBL" id="KAL2621394.1"/>
    </source>
</evidence>
<evidence type="ECO:0008006" key="3">
    <source>
        <dbReference type="Google" id="ProtNLM"/>
    </source>
</evidence>
<proteinExistence type="predicted"/>
<dbReference type="Proteomes" id="UP001605036">
    <property type="component" value="Unassembled WGS sequence"/>
</dbReference>
<comment type="caution">
    <text evidence="1">The sequence shown here is derived from an EMBL/GenBank/DDBJ whole genome shotgun (WGS) entry which is preliminary data.</text>
</comment>
<accession>A0ABD1Y7P8</accession>
<keyword evidence="2" id="KW-1185">Reference proteome</keyword>
<name>A0ABD1Y7P8_9MARC</name>